<dbReference type="AlphaFoldDB" id="A0AAD5WGH6"/>
<reference evidence="1" key="1">
    <citation type="submission" date="2021-06" db="EMBL/GenBank/DDBJ databases">
        <title>Parelaphostrongylus tenuis whole genome reference sequence.</title>
        <authorList>
            <person name="Garwood T.J."/>
            <person name="Larsen P.A."/>
            <person name="Fountain-Jones N.M."/>
            <person name="Garbe J.R."/>
            <person name="Macchietto M.G."/>
            <person name="Kania S.A."/>
            <person name="Gerhold R.W."/>
            <person name="Richards J.E."/>
            <person name="Wolf T.M."/>
        </authorList>
    </citation>
    <scope>NUCLEOTIDE SEQUENCE</scope>
    <source>
        <strain evidence="1">MNPRO001-30</strain>
        <tissue evidence="1">Meninges</tissue>
    </source>
</reference>
<proteinExistence type="predicted"/>
<gene>
    <name evidence="1" type="ORF">KIN20_030574</name>
</gene>
<evidence type="ECO:0000313" key="1">
    <source>
        <dbReference type="EMBL" id="KAJ1369170.1"/>
    </source>
</evidence>
<dbReference type="Proteomes" id="UP001196413">
    <property type="component" value="Unassembled WGS sequence"/>
</dbReference>
<dbReference type="EMBL" id="JAHQIW010006427">
    <property type="protein sequence ID" value="KAJ1369170.1"/>
    <property type="molecule type" value="Genomic_DNA"/>
</dbReference>
<dbReference type="PROSITE" id="PS51257">
    <property type="entry name" value="PROKAR_LIPOPROTEIN"/>
    <property type="match status" value="1"/>
</dbReference>
<organism evidence="1 2">
    <name type="scientific">Parelaphostrongylus tenuis</name>
    <name type="common">Meningeal worm</name>
    <dbReference type="NCBI Taxonomy" id="148309"/>
    <lineage>
        <taxon>Eukaryota</taxon>
        <taxon>Metazoa</taxon>
        <taxon>Ecdysozoa</taxon>
        <taxon>Nematoda</taxon>
        <taxon>Chromadorea</taxon>
        <taxon>Rhabditida</taxon>
        <taxon>Rhabditina</taxon>
        <taxon>Rhabditomorpha</taxon>
        <taxon>Strongyloidea</taxon>
        <taxon>Metastrongylidae</taxon>
        <taxon>Parelaphostrongylus</taxon>
    </lineage>
</organism>
<name>A0AAD5WGH6_PARTN</name>
<comment type="caution">
    <text evidence="1">The sequence shown here is derived from an EMBL/GenBank/DDBJ whole genome shotgun (WGS) entry which is preliminary data.</text>
</comment>
<protein>
    <submittedName>
        <fullName evidence="1">Uncharacterized protein</fullName>
    </submittedName>
</protein>
<accession>A0AAD5WGH6</accession>
<sequence length="224" mass="23961">MVELRTDFFIISLLATIWTVFGCGVVPAGQGSTRRFTVSGFALPVSMVYTGSSTASTRVPNIAVSKEVAQGFIQRLVMQTVFGVLESQGRSALLPDGVILSILSQLTVNITYEPLLCQDVILDPDKDTVDMMKQKCIVVGNTVTGICTGTRNGGKCTPTPMSAMPTPVPDNHTSISGTLMTTNVIMANWSRTMWQSVLNRAVRMLALAPFGSQFFSASVTVAGN</sequence>
<keyword evidence="2" id="KW-1185">Reference proteome</keyword>
<evidence type="ECO:0000313" key="2">
    <source>
        <dbReference type="Proteomes" id="UP001196413"/>
    </source>
</evidence>